<organism evidence="2 3">
    <name type="scientific">Rhizocola hellebori</name>
    <dbReference type="NCBI Taxonomy" id="1392758"/>
    <lineage>
        <taxon>Bacteria</taxon>
        <taxon>Bacillati</taxon>
        <taxon>Actinomycetota</taxon>
        <taxon>Actinomycetes</taxon>
        <taxon>Micromonosporales</taxon>
        <taxon>Micromonosporaceae</taxon>
        <taxon>Rhizocola</taxon>
    </lineage>
</organism>
<accession>A0A8J3VF52</accession>
<protein>
    <recommendedName>
        <fullName evidence="1">Condensation domain-containing protein</fullName>
    </recommendedName>
</protein>
<dbReference type="PANTHER" id="PTHR45527">
    <property type="entry name" value="NONRIBOSOMAL PEPTIDE SYNTHETASE"/>
    <property type="match status" value="1"/>
</dbReference>
<dbReference type="GO" id="GO:0003824">
    <property type="term" value="F:catalytic activity"/>
    <property type="evidence" value="ECO:0007669"/>
    <property type="project" value="InterPro"/>
</dbReference>
<dbReference type="InterPro" id="IPR023213">
    <property type="entry name" value="CAT-like_dom_sf"/>
</dbReference>
<dbReference type="GO" id="GO:0005737">
    <property type="term" value="C:cytoplasm"/>
    <property type="evidence" value="ECO:0007669"/>
    <property type="project" value="TreeGrafter"/>
</dbReference>
<dbReference type="Gene3D" id="3.30.559.10">
    <property type="entry name" value="Chloramphenicol acetyltransferase-like domain"/>
    <property type="match status" value="1"/>
</dbReference>
<dbReference type="PANTHER" id="PTHR45527:SF1">
    <property type="entry name" value="FATTY ACID SYNTHASE"/>
    <property type="match status" value="1"/>
</dbReference>
<dbReference type="GO" id="GO:0008610">
    <property type="term" value="P:lipid biosynthetic process"/>
    <property type="evidence" value="ECO:0007669"/>
    <property type="project" value="UniProtKB-ARBA"/>
</dbReference>
<dbReference type="Gene3D" id="3.30.559.30">
    <property type="entry name" value="Nonribosomal peptide synthetase, condensation domain"/>
    <property type="match status" value="1"/>
</dbReference>
<gene>
    <name evidence="2" type="ORF">Rhe02_19780</name>
</gene>
<dbReference type="GO" id="GO:0043041">
    <property type="term" value="P:amino acid activation for nonribosomal peptide biosynthetic process"/>
    <property type="evidence" value="ECO:0007669"/>
    <property type="project" value="TreeGrafter"/>
</dbReference>
<dbReference type="Pfam" id="PF00668">
    <property type="entry name" value="Condensation"/>
    <property type="match status" value="1"/>
</dbReference>
<dbReference type="GO" id="GO:0044550">
    <property type="term" value="P:secondary metabolite biosynthetic process"/>
    <property type="evidence" value="ECO:0007669"/>
    <property type="project" value="TreeGrafter"/>
</dbReference>
<sequence length="460" mass="49562">MVRSVTAAVAAFAGSPFPGTAPLTWGQRAYWLAAQRRGSSATLISMRRVLSMPRRAPADVDSVLRALGGLIERHSSLRTLIFFEQGRQEVVAGGGQPVLVVPADLSDPDGSATAARLAKTLAEQPFDHAAELPQRIALVVSQLGAVCQIVVVFSHTTVDFQATELVLRDLRLLLLRGAVPTPAGPQSADVGQAEQEEASLRRCRRAVSYWVDGFRRLPVDTLAPVGPAQQPRWRRCVLVSAAADTAARLIAQQHRVTSSTVLLSAVAGVLATWSGTDTCGMHTMVNNRALDRFQQAITKLNQLGLVVVDLSGKPSFAEALPQVWQAAIRAYRHAYYDPAQMAAAFAEAGLPYATGVSPHCYFNDIRLAPADTDLFGRDAGEEAVRKSMGRSTFTVGEGLDQFTWRLRVEIIDAADGIGFALTGDTGYLPPPRAELFLRAVEGLLVQAAFHAAPWPWTPKP</sequence>
<dbReference type="GO" id="GO:0031177">
    <property type="term" value="F:phosphopantetheine binding"/>
    <property type="evidence" value="ECO:0007669"/>
    <property type="project" value="TreeGrafter"/>
</dbReference>
<evidence type="ECO:0000313" key="3">
    <source>
        <dbReference type="Proteomes" id="UP000612899"/>
    </source>
</evidence>
<dbReference type="AlphaFoldDB" id="A0A8J3VF52"/>
<comment type="caution">
    <text evidence="2">The sequence shown here is derived from an EMBL/GenBank/DDBJ whole genome shotgun (WGS) entry which is preliminary data.</text>
</comment>
<dbReference type="SUPFAM" id="SSF52777">
    <property type="entry name" value="CoA-dependent acyltransferases"/>
    <property type="match status" value="2"/>
</dbReference>
<feature type="domain" description="Condensation" evidence="1">
    <location>
        <begin position="20"/>
        <end position="341"/>
    </location>
</feature>
<name>A0A8J3VF52_9ACTN</name>
<proteinExistence type="predicted"/>
<keyword evidence="3" id="KW-1185">Reference proteome</keyword>
<dbReference type="InterPro" id="IPR001242">
    <property type="entry name" value="Condensation_dom"/>
</dbReference>
<dbReference type="Proteomes" id="UP000612899">
    <property type="component" value="Unassembled WGS sequence"/>
</dbReference>
<evidence type="ECO:0000313" key="2">
    <source>
        <dbReference type="EMBL" id="GIH03911.1"/>
    </source>
</evidence>
<dbReference type="EMBL" id="BONY01000010">
    <property type="protein sequence ID" value="GIH03911.1"/>
    <property type="molecule type" value="Genomic_DNA"/>
</dbReference>
<evidence type="ECO:0000259" key="1">
    <source>
        <dbReference type="Pfam" id="PF00668"/>
    </source>
</evidence>
<reference evidence="2" key="1">
    <citation type="submission" date="2021-01" db="EMBL/GenBank/DDBJ databases">
        <title>Whole genome shotgun sequence of Rhizocola hellebori NBRC 109834.</title>
        <authorList>
            <person name="Komaki H."/>
            <person name="Tamura T."/>
        </authorList>
    </citation>
    <scope>NUCLEOTIDE SEQUENCE</scope>
    <source>
        <strain evidence="2">NBRC 109834</strain>
    </source>
</reference>